<dbReference type="InParanoid" id="E4ZJ23"/>
<dbReference type="EMBL" id="FP929072">
    <property type="protein sequence ID" value="CBX91454.1"/>
    <property type="molecule type" value="Genomic_DNA"/>
</dbReference>
<dbReference type="AlphaFoldDB" id="E4ZJ23"/>
<keyword evidence="2" id="KW-1185">Reference proteome</keyword>
<evidence type="ECO:0000313" key="1">
    <source>
        <dbReference type="EMBL" id="CBX91454.1"/>
    </source>
</evidence>
<evidence type="ECO:0000313" key="2">
    <source>
        <dbReference type="Proteomes" id="UP000002668"/>
    </source>
</evidence>
<proteinExistence type="predicted"/>
<organism evidence="2">
    <name type="scientific">Leptosphaeria maculans (strain JN3 / isolate v23.1.3 / race Av1-4-5-6-7-8)</name>
    <name type="common">Blackleg fungus</name>
    <name type="synonym">Phoma lingam</name>
    <dbReference type="NCBI Taxonomy" id="985895"/>
    <lineage>
        <taxon>Eukaryota</taxon>
        <taxon>Fungi</taxon>
        <taxon>Dikarya</taxon>
        <taxon>Ascomycota</taxon>
        <taxon>Pezizomycotina</taxon>
        <taxon>Dothideomycetes</taxon>
        <taxon>Pleosporomycetidae</taxon>
        <taxon>Pleosporales</taxon>
        <taxon>Pleosporineae</taxon>
        <taxon>Leptosphaeriaceae</taxon>
        <taxon>Plenodomus</taxon>
        <taxon>Plenodomus lingam/Leptosphaeria maculans species complex</taxon>
    </lineage>
</organism>
<sequence>MVIMLHTVRPAELHTARLYNIESKYDFAPSSRRFTLCLGDPRCKGVIIWEDPIARPKSGSSLRRLTPIVPAEHFQATTIPTNHMSESRCIHDVHAYLAGDNSLTITSEFTTSNNHIAAIKAPCTHGAPHPSSHSEVLWPDIRIYLLCLSEL</sequence>
<gene>
    <name evidence="1" type="ORF">LEMA_P069620.1</name>
</gene>
<dbReference type="VEuPathDB" id="FungiDB:LEMA_P069620.1"/>
<name>E4ZJ23_LEPMJ</name>
<reference evidence="2" key="1">
    <citation type="journal article" date="2011" name="Nat. Commun.">
        <title>Effector diversification within compartments of the Leptosphaeria maculans genome affected by Repeat-Induced Point mutations.</title>
        <authorList>
            <person name="Rouxel T."/>
            <person name="Grandaubert J."/>
            <person name="Hane J.K."/>
            <person name="Hoede C."/>
            <person name="van de Wouw A.P."/>
            <person name="Couloux A."/>
            <person name="Dominguez V."/>
            <person name="Anthouard V."/>
            <person name="Bally P."/>
            <person name="Bourras S."/>
            <person name="Cozijnsen A.J."/>
            <person name="Ciuffetti L.M."/>
            <person name="Degrave A."/>
            <person name="Dilmaghani A."/>
            <person name="Duret L."/>
            <person name="Fudal I."/>
            <person name="Goodwin S.B."/>
            <person name="Gout L."/>
            <person name="Glaser N."/>
            <person name="Linglin J."/>
            <person name="Kema G.H.J."/>
            <person name="Lapalu N."/>
            <person name="Lawrence C.B."/>
            <person name="May K."/>
            <person name="Meyer M."/>
            <person name="Ollivier B."/>
            <person name="Poulain J."/>
            <person name="Schoch C.L."/>
            <person name="Simon A."/>
            <person name="Spatafora J.W."/>
            <person name="Stachowiak A."/>
            <person name="Turgeon B.G."/>
            <person name="Tyler B.M."/>
            <person name="Vincent D."/>
            <person name="Weissenbach J."/>
            <person name="Amselem J."/>
            <person name="Quesneville H."/>
            <person name="Oliver R.P."/>
            <person name="Wincker P."/>
            <person name="Balesdent M.-H."/>
            <person name="Howlett B.J."/>
        </authorList>
    </citation>
    <scope>NUCLEOTIDE SEQUENCE [LARGE SCALE GENOMIC DNA]</scope>
    <source>
        <strain evidence="2">JN3 / isolate v23.1.3 / race Av1-4-5-6-7-8</strain>
    </source>
</reference>
<accession>E4ZJ23</accession>
<dbReference type="Proteomes" id="UP000002668">
    <property type="component" value="Genome"/>
</dbReference>
<protein>
    <submittedName>
        <fullName evidence="1">Predicted protein</fullName>
    </submittedName>
</protein>
<dbReference type="HOGENOM" id="CLU_1731798_0_0_1"/>